<evidence type="ECO:0000256" key="1">
    <source>
        <dbReference type="SAM" id="MobiDB-lite"/>
    </source>
</evidence>
<accession>A0A1I8P383</accession>
<dbReference type="STRING" id="35570.A0A1I8P383"/>
<name>A0A1I8P383_STOCA</name>
<organism evidence="2 3">
    <name type="scientific">Stomoxys calcitrans</name>
    <name type="common">Stable fly</name>
    <name type="synonym">Conops calcitrans</name>
    <dbReference type="NCBI Taxonomy" id="35570"/>
    <lineage>
        <taxon>Eukaryota</taxon>
        <taxon>Metazoa</taxon>
        <taxon>Ecdysozoa</taxon>
        <taxon>Arthropoda</taxon>
        <taxon>Hexapoda</taxon>
        <taxon>Insecta</taxon>
        <taxon>Pterygota</taxon>
        <taxon>Neoptera</taxon>
        <taxon>Endopterygota</taxon>
        <taxon>Diptera</taxon>
        <taxon>Brachycera</taxon>
        <taxon>Muscomorpha</taxon>
        <taxon>Muscoidea</taxon>
        <taxon>Muscidae</taxon>
        <taxon>Stomoxys</taxon>
    </lineage>
</organism>
<proteinExistence type="predicted"/>
<dbReference type="OrthoDB" id="8058746at2759"/>
<dbReference type="AlphaFoldDB" id="A0A1I8P383"/>
<keyword evidence="3" id="KW-1185">Reference proteome</keyword>
<feature type="compositionally biased region" description="Polar residues" evidence="1">
    <location>
        <begin position="249"/>
        <end position="262"/>
    </location>
</feature>
<evidence type="ECO:0000313" key="3">
    <source>
        <dbReference type="Proteomes" id="UP000095300"/>
    </source>
</evidence>
<feature type="region of interest" description="Disordered" evidence="1">
    <location>
        <begin position="244"/>
        <end position="266"/>
    </location>
</feature>
<evidence type="ECO:0000313" key="2">
    <source>
        <dbReference type="EnsemblMetazoa" id="SCAU004453-PA"/>
    </source>
</evidence>
<dbReference type="KEGG" id="scac:106091503"/>
<gene>
    <name evidence="2" type="primary">106091503</name>
</gene>
<protein>
    <submittedName>
        <fullName evidence="2">Uncharacterized protein</fullName>
    </submittedName>
</protein>
<reference evidence="2" key="1">
    <citation type="submission" date="2020-05" db="UniProtKB">
        <authorList>
            <consortium name="EnsemblMetazoa"/>
        </authorList>
    </citation>
    <scope>IDENTIFICATION</scope>
    <source>
        <strain evidence="2">USDA</strain>
    </source>
</reference>
<sequence length="494" mass="54809">MASAKINFHIKLLSGGCVVLIEAPGYDSEIFTPTIDANKRISLVNIITNRRCCSVSNAKASKTSIGNVNVKKESDEAKSMRPPATNSFLRNSVRHNKENLSVQMRPPLANSTPGKFAVSGNIKNRTSINITPDTFGSMSSQFDLPTPEPLRRAIPQQQRSEVVNNSDYNLPRGIKVMRLYHNSRDGTPSKVGRLISSSPLTSSARGITREDFHNMSSMSSSFRINPPTPSAKGSQQLGVFASTPIKRQPPTTQGVIQNSNSKWRGGKKTIRTYSKRCKVVQIRTPQSSAKKFRERVLPSFLRNPTQAPKPEYQVEIRKRRSLIVDGKVRISSRKFKRQQQPNEGANSKLRISTTSVSFTALQRSRKMPMSAFDLLTNSNRVACLSSKLTEQFRKGCINKASSTNSKYKILANVPPLEEDEEVLELTQSLLPSFSSISAGQTSHGNEQNCSKEIMVRNPLSQPVTRNVPKCEKIILNSHCSKPVTSTPNLRVLLK</sequence>
<dbReference type="VEuPathDB" id="VectorBase:SCAU004453"/>
<dbReference type="Proteomes" id="UP000095300">
    <property type="component" value="Unassembled WGS sequence"/>
</dbReference>
<dbReference type="EnsemblMetazoa" id="SCAU004453-RA">
    <property type="protein sequence ID" value="SCAU004453-PA"/>
    <property type="gene ID" value="SCAU004453"/>
</dbReference>